<feature type="compositionally biased region" description="Basic residues" evidence="3">
    <location>
        <begin position="62"/>
        <end position="71"/>
    </location>
</feature>
<name>A0A9D3NGD6_9TELE</name>
<accession>A0A9D3NGD6</accession>
<feature type="region of interest" description="Disordered" evidence="3">
    <location>
        <begin position="85"/>
        <end position="110"/>
    </location>
</feature>
<evidence type="ECO:0000313" key="5">
    <source>
        <dbReference type="Proteomes" id="UP000824219"/>
    </source>
</evidence>
<dbReference type="AlphaFoldDB" id="A0A9D3NGD6"/>
<evidence type="ECO:0000256" key="2">
    <source>
        <dbReference type="ARBA" id="ARBA00022703"/>
    </source>
</evidence>
<dbReference type="Proteomes" id="UP000824219">
    <property type="component" value="Linkage Group LG19"/>
</dbReference>
<evidence type="ECO:0000313" key="4">
    <source>
        <dbReference type="EMBL" id="KAG7320327.1"/>
    </source>
</evidence>
<proteinExistence type="predicted"/>
<feature type="region of interest" description="Disordered" evidence="3">
    <location>
        <begin position="36"/>
        <end position="71"/>
    </location>
</feature>
<reference evidence="4 5" key="1">
    <citation type="submission" date="2021-06" db="EMBL/GenBank/DDBJ databases">
        <title>Chromosome-level genome assembly of the red-tail catfish (Hemibagrus wyckioides).</title>
        <authorList>
            <person name="Shao F."/>
        </authorList>
    </citation>
    <scope>NUCLEOTIDE SEQUENCE [LARGE SCALE GENOMIC DNA]</scope>
    <source>
        <strain evidence="4">EC202008001</strain>
        <tissue evidence="4">Blood</tissue>
    </source>
</reference>
<organism evidence="4 5">
    <name type="scientific">Hemibagrus wyckioides</name>
    <dbReference type="NCBI Taxonomy" id="337641"/>
    <lineage>
        <taxon>Eukaryota</taxon>
        <taxon>Metazoa</taxon>
        <taxon>Chordata</taxon>
        <taxon>Craniata</taxon>
        <taxon>Vertebrata</taxon>
        <taxon>Euteleostomi</taxon>
        <taxon>Actinopterygii</taxon>
        <taxon>Neopterygii</taxon>
        <taxon>Teleostei</taxon>
        <taxon>Ostariophysi</taxon>
        <taxon>Siluriformes</taxon>
        <taxon>Bagridae</taxon>
        <taxon>Hemibagrus</taxon>
    </lineage>
</organism>
<comment type="caution">
    <text evidence="4">The sequence shown here is derived from an EMBL/GenBank/DDBJ whole genome shotgun (WGS) entry which is preliminary data.</text>
</comment>
<dbReference type="EMBL" id="JAHKSW010000019">
    <property type="protein sequence ID" value="KAG7320327.1"/>
    <property type="molecule type" value="Genomic_DNA"/>
</dbReference>
<dbReference type="PANTHER" id="PTHR14965">
    <property type="entry name" value="SI:CH73-248E21.1"/>
    <property type="match status" value="1"/>
</dbReference>
<dbReference type="InterPro" id="IPR036834">
    <property type="entry name" value="Bcl-2-like_sf"/>
</dbReference>
<dbReference type="GO" id="GO:0006915">
    <property type="term" value="P:apoptotic process"/>
    <property type="evidence" value="ECO:0007669"/>
    <property type="project" value="UniProtKB-KW"/>
</dbReference>
<evidence type="ECO:0000256" key="3">
    <source>
        <dbReference type="SAM" id="MobiDB-lite"/>
    </source>
</evidence>
<keyword evidence="5" id="KW-1185">Reference proteome</keyword>
<sequence length="262" mass="29874">MANGMQEQTLDKAELLAQMFPKDSLEYKLLLRYTQKKSTKSHTPQSNGVGEAKVASPEQPQNRRKPQKNKKRSFLKIISCIRPEKEDDDHATKPCRKSAAAGSPVSEQEEVDQIVNKLTELTDDVHFISSDIETDSNDLVEQLVELLREQGDKLNEKIEMDHELRKQLQDSLSYGFFKKLTSSFLMRLSPEELPTTESIKQAEIAVTFELTSRLNAMDCHPMNRVLGFGAKYLQDYFTPWVNQQGGYEKVFSTAGDTEEEVH</sequence>
<protein>
    <recommendedName>
        <fullName evidence="6">Apoptosis facilitator Bcl-2-like protein 14</fullName>
    </recommendedName>
</protein>
<dbReference type="OrthoDB" id="9948726at2759"/>
<evidence type="ECO:0008006" key="6">
    <source>
        <dbReference type="Google" id="ProtNLM"/>
    </source>
</evidence>
<dbReference type="Gene3D" id="1.10.437.10">
    <property type="entry name" value="Blc2-like"/>
    <property type="match status" value="1"/>
</dbReference>
<dbReference type="GO" id="GO:2001236">
    <property type="term" value="P:regulation of extrinsic apoptotic signaling pathway"/>
    <property type="evidence" value="ECO:0007669"/>
    <property type="project" value="TreeGrafter"/>
</dbReference>
<dbReference type="SUPFAM" id="SSF56854">
    <property type="entry name" value="Bcl-2 inhibitors of programmed cell death"/>
    <property type="match status" value="1"/>
</dbReference>
<gene>
    <name evidence="4" type="ORF">KOW79_016180</name>
</gene>
<keyword evidence="2" id="KW-0053">Apoptosis</keyword>
<keyword evidence="1" id="KW-0597">Phosphoprotein</keyword>
<evidence type="ECO:0000256" key="1">
    <source>
        <dbReference type="ARBA" id="ARBA00022553"/>
    </source>
</evidence>
<dbReference type="PANTHER" id="PTHR14965:SF1">
    <property type="entry name" value="APOPTOSIS FACILITATOR BCL-2-LIKE PROTEIN 14"/>
    <property type="match status" value="1"/>
</dbReference>